<dbReference type="SUPFAM" id="SSF101936">
    <property type="entry name" value="DNA-binding pseudobarrel domain"/>
    <property type="match status" value="1"/>
</dbReference>
<evidence type="ECO:0000256" key="3">
    <source>
        <dbReference type="ARBA" id="ARBA00023125"/>
    </source>
</evidence>
<accession>A0AAD1ZUU9</accession>
<dbReference type="InterPro" id="IPR044835">
    <property type="entry name" value="ARF_plant"/>
</dbReference>
<evidence type="ECO:0000313" key="7">
    <source>
        <dbReference type="Proteomes" id="UP000834106"/>
    </source>
</evidence>
<organism evidence="6 7">
    <name type="scientific">Fraxinus pennsylvanica</name>
    <dbReference type="NCBI Taxonomy" id="56036"/>
    <lineage>
        <taxon>Eukaryota</taxon>
        <taxon>Viridiplantae</taxon>
        <taxon>Streptophyta</taxon>
        <taxon>Embryophyta</taxon>
        <taxon>Tracheophyta</taxon>
        <taxon>Spermatophyta</taxon>
        <taxon>Magnoliopsida</taxon>
        <taxon>eudicotyledons</taxon>
        <taxon>Gunneridae</taxon>
        <taxon>Pentapetalae</taxon>
        <taxon>asterids</taxon>
        <taxon>lamiids</taxon>
        <taxon>Lamiales</taxon>
        <taxon>Oleaceae</taxon>
        <taxon>Oleeae</taxon>
        <taxon>Fraxinus</taxon>
    </lineage>
</organism>
<name>A0AAD1ZUU9_9LAMI</name>
<reference evidence="6" key="1">
    <citation type="submission" date="2023-05" db="EMBL/GenBank/DDBJ databases">
        <authorList>
            <person name="Huff M."/>
        </authorList>
    </citation>
    <scope>NUCLEOTIDE SEQUENCE</scope>
</reference>
<comment type="subcellular location">
    <subcellularLocation>
        <location evidence="1">Nucleus</location>
    </subcellularLocation>
</comment>
<dbReference type="Proteomes" id="UP000834106">
    <property type="component" value="Chromosome 13"/>
</dbReference>
<protein>
    <submittedName>
        <fullName evidence="6">Uncharacterized protein</fullName>
    </submittedName>
</protein>
<dbReference type="GO" id="GO:0005634">
    <property type="term" value="C:nucleus"/>
    <property type="evidence" value="ECO:0007669"/>
    <property type="project" value="UniProtKB-SubCell"/>
</dbReference>
<evidence type="ECO:0000313" key="6">
    <source>
        <dbReference type="EMBL" id="CAI9773692.1"/>
    </source>
</evidence>
<dbReference type="GO" id="GO:0006355">
    <property type="term" value="P:regulation of DNA-templated transcription"/>
    <property type="evidence" value="ECO:0007669"/>
    <property type="project" value="InterPro"/>
</dbReference>
<dbReference type="PANTHER" id="PTHR31384">
    <property type="entry name" value="AUXIN RESPONSE FACTOR 4-RELATED"/>
    <property type="match status" value="1"/>
</dbReference>
<evidence type="ECO:0000256" key="1">
    <source>
        <dbReference type="ARBA" id="ARBA00004123"/>
    </source>
</evidence>
<dbReference type="AlphaFoldDB" id="A0AAD1ZUU9"/>
<dbReference type="EMBL" id="OU503048">
    <property type="protein sequence ID" value="CAI9773692.1"/>
    <property type="molecule type" value="Genomic_DNA"/>
</dbReference>
<proteinExistence type="predicted"/>
<evidence type="ECO:0000256" key="5">
    <source>
        <dbReference type="ARBA" id="ARBA00023242"/>
    </source>
</evidence>
<dbReference type="PANTHER" id="PTHR31384:SF79">
    <property type="entry name" value="AUXIN RESPONSE FACTOR 2"/>
    <property type="match status" value="1"/>
</dbReference>
<dbReference type="InterPro" id="IPR015300">
    <property type="entry name" value="DNA-bd_pseudobarrel_sf"/>
</dbReference>
<keyword evidence="2" id="KW-0805">Transcription regulation</keyword>
<keyword evidence="7" id="KW-1185">Reference proteome</keyword>
<sequence length="189" mass="20942">MLVYSLPPKILCRVANVLLKAEPDTDEVFAQVTLMPESNQDENTVKKEPLPPPPPCCRVHSFCKTLTASDTSSHGHVMTTSNPRVGGKRYAWQRVAIQTYLSWSTTKAPPSEWLERLSHNCLPSLSRLGPTCLLQRSENGELRVGVRRALRQEGHFPSSVISSHSMNLGVLATAWAPMGDANKFTLHNL</sequence>
<dbReference type="GO" id="GO:0009725">
    <property type="term" value="P:response to hormone"/>
    <property type="evidence" value="ECO:0007669"/>
    <property type="project" value="InterPro"/>
</dbReference>
<keyword evidence="3" id="KW-0238">DNA-binding</keyword>
<dbReference type="GO" id="GO:0003677">
    <property type="term" value="F:DNA binding"/>
    <property type="evidence" value="ECO:0007669"/>
    <property type="project" value="UniProtKB-KW"/>
</dbReference>
<keyword evidence="5" id="KW-0539">Nucleus</keyword>
<evidence type="ECO:0000256" key="4">
    <source>
        <dbReference type="ARBA" id="ARBA00023163"/>
    </source>
</evidence>
<keyword evidence="4" id="KW-0804">Transcription</keyword>
<gene>
    <name evidence="6" type="ORF">FPE_LOCUS21122</name>
</gene>
<evidence type="ECO:0000256" key="2">
    <source>
        <dbReference type="ARBA" id="ARBA00023015"/>
    </source>
</evidence>